<feature type="transmembrane region" description="Helical" evidence="8">
    <location>
        <begin position="149"/>
        <end position="170"/>
    </location>
</feature>
<dbReference type="OrthoDB" id="63984at2"/>
<dbReference type="CDD" id="cd17324">
    <property type="entry name" value="MFS_NepI_like"/>
    <property type="match status" value="1"/>
</dbReference>
<feature type="transmembrane region" description="Helical" evidence="8">
    <location>
        <begin position="21"/>
        <end position="46"/>
    </location>
</feature>
<evidence type="ECO:0000256" key="7">
    <source>
        <dbReference type="ARBA" id="ARBA00023136"/>
    </source>
</evidence>
<organism evidence="10 11">
    <name type="scientific">Bosea psychrotolerans</name>
    <dbReference type="NCBI Taxonomy" id="1871628"/>
    <lineage>
        <taxon>Bacteria</taxon>
        <taxon>Pseudomonadati</taxon>
        <taxon>Pseudomonadota</taxon>
        <taxon>Alphaproteobacteria</taxon>
        <taxon>Hyphomicrobiales</taxon>
        <taxon>Boseaceae</taxon>
        <taxon>Bosea</taxon>
    </lineage>
</organism>
<evidence type="ECO:0000256" key="3">
    <source>
        <dbReference type="ARBA" id="ARBA00022448"/>
    </source>
</evidence>
<feature type="transmembrane region" description="Helical" evidence="8">
    <location>
        <begin position="375"/>
        <end position="396"/>
    </location>
</feature>
<protein>
    <submittedName>
        <fullName evidence="10">Putative MFS family arabinose efflux permease</fullName>
    </submittedName>
</protein>
<feature type="transmembrane region" description="Helical" evidence="8">
    <location>
        <begin position="58"/>
        <end position="77"/>
    </location>
</feature>
<evidence type="ECO:0000256" key="5">
    <source>
        <dbReference type="ARBA" id="ARBA00022692"/>
    </source>
</evidence>
<dbReference type="InterPro" id="IPR036259">
    <property type="entry name" value="MFS_trans_sf"/>
</dbReference>
<dbReference type="GO" id="GO:0005886">
    <property type="term" value="C:plasma membrane"/>
    <property type="evidence" value="ECO:0007669"/>
    <property type="project" value="UniProtKB-SubCell"/>
</dbReference>
<evidence type="ECO:0000313" key="10">
    <source>
        <dbReference type="EMBL" id="POR50806.1"/>
    </source>
</evidence>
<accession>A0A2S4M7T2</accession>
<feature type="transmembrane region" description="Helical" evidence="8">
    <location>
        <begin position="316"/>
        <end position="339"/>
    </location>
</feature>
<keyword evidence="11" id="KW-1185">Reference proteome</keyword>
<name>A0A2S4M7T2_9HYPH</name>
<feature type="transmembrane region" description="Helical" evidence="8">
    <location>
        <begin position="351"/>
        <end position="369"/>
    </location>
</feature>
<reference evidence="10 11" key="1">
    <citation type="submission" date="2018-01" db="EMBL/GenBank/DDBJ databases">
        <title>Genomic Encyclopedia of Type Strains, Phase III (KMG-III): the genomes of soil and plant-associated and newly described type strains.</title>
        <authorList>
            <person name="Whitman W."/>
        </authorList>
    </citation>
    <scope>NUCLEOTIDE SEQUENCE [LARGE SCALE GENOMIC DNA]</scope>
    <source>
        <strain evidence="10 11">1131</strain>
    </source>
</reference>
<dbReference type="Proteomes" id="UP000236919">
    <property type="component" value="Unassembled WGS sequence"/>
</dbReference>
<feature type="transmembrane region" description="Helical" evidence="8">
    <location>
        <begin position="176"/>
        <end position="194"/>
    </location>
</feature>
<feature type="transmembrane region" description="Helical" evidence="8">
    <location>
        <begin position="291"/>
        <end position="310"/>
    </location>
</feature>
<proteinExistence type="inferred from homology"/>
<comment type="caution">
    <text evidence="10">The sequence shown here is derived from an EMBL/GenBank/DDBJ whole genome shotgun (WGS) entry which is preliminary data.</text>
</comment>
<gene>
    <name evidence="10" type="ORF">CYD53_10854</name>
</gene>
<evidence type="ECO:0000256" key="2">
    <source>
        <dbReference type="ARBA" id="ARBA00008335"/>
    </source>
</evidence>
<comment type="similarity">
    <text evidence="2">Belongs to the major facilitator superfamily.</text>
</comment>
<feature type="transmembrane region" description="Helical" evidence="8">
    <location>
        <begin position="264"/>
        <end position="284"/>
    </location>
</feature>
<feature type="transmembrane region" description="Helical" evidence="8">
    <location>
        <begin position="231"/>
        <end position="252"/>
    </location>
</feature>
<evidence type="ECO:0000313" key="11">
    <source>
        <dbReference type="Proteomes" id="UP000236919"/>
    </source>
</evidence>
<dbReference type="PROSITE" id="PS50850">
    <property type="entry name" value="MFS"/>
    <property type="match status" value="1"/>
</dbReference>
<dbReference type="PANTHER" id="PTHR43271">
    <property type="entry name" value="BLL2771 PROTEIN"/>
    <property type="match status" value="1"/>
</dbReference>
<dbReference type="InterPro" id="IPR020846">
    <property type="entry name" value="MFS_dom"/>
</dbReference>
<evidence type="ECO:0000256" key="8">
    <source>
        <dbReference type="SAM" id="Phobius"/>
    </source>
</evidence>
<dbReference type="SUPFAM" id="SSF103473">
    <property type="entry name" value="MFS general substrate transporter"/>
    <property type="match status" value="1"/>
</dbReference>
<evidence type="ECO:0000256" key="4">
    <source>
        <dbReference type="ARBA" id="ARBA00022475"/>
    </source>
</evidence>
<feature type="transmembrane region" description="Helical" evidence="8">
    <location>
        <begin position="89"/>
        <end position="109"/>
    </location>
</feature>
<feature type="transmembrane region" description="Helical" evidence="8">
    <location>
        <begin position="115"/>
        <end position="137"/>
    </location>
</feature>
<keyword evidence="4" id="KW-1003">Cell membrane</keyword>
<dbReference type="PANTHER" id="PTHR43271:SF2">
    <property type="entry name" value="BLL2771 PROTEIN"/>
    <property type="match status" value="1"/>
</dbReference>
<keyword evidence="3" id="KW-0813">Transport</keyword>
<evidence type="ECO:0000259" key="9">
    <source>
        <dbReference type="PROSITE" id="PS50850"/>
    </source>
</evidence>
<dbReference type="InterPro" id="IPR011701">
    <property type="entry name" value="MFS"/>
</dbReference>
<dbReference type="GO" id="GO:0022857">
    <property type="term" value="F:transmembrane transporter activity"/>
    <property type="evidence" value="ECO:0007669"/>
    <property type="project" value="InterPro"/>
</dbReference>
<dbReference type="EMBL" id="PQFZ01000008">
    <property type="protein sequence ID" value="POR50806.1"/>
    <property type="molecule type" value="Genomic_DNA"/>
</dbReference>
<evidence type="ECO:0000256" key="1">
    <source>
        <dbReference type="ARBA" id="ARBA00004651"/>
    </source>
</evidence>
<feature type="domain" description="Major facilitator superfamily (MFS) profile" evidence="9">
    <location>
        <begin position="24"/>
        <end position="401"/>
    </location>
</feature>
<keyword evidence="5 8" id="KW-0812">Transmembrane</keyword>
<keyword evidence="7 8" id="KW-0472">Membrane</keyword>
<dbReference type="Pfam" id="PF07690">
    <property type="entry name" value="MFS_1"/>
    <property type="match status" value="1"/>
</dbReference>
<keyword evidence="6 8" id="KW-1133">Transmembrane helix</keyword>
<dbReference type="Gene3D" id="1.20.1250.20">
    <property type="entry name" value="MFS general substrate transporter like domains"/>
    <property type="match status" value="1"/>
</dbReference>
<comment type="subcellular location">
    <subcellularLocation>
        <location evidence="1">Cell membrane</location>
        <topology evidence="1">Multi-pass membrane protein</topology>
    </subcellularLocation>
</comment>
<sequence length="401" mass="40862">MIRRVSVTSVTMSAPSTSEGGFHRAAVIATMAFLTLVDLFAMQAVLPSLTQRFGVSPAAMGLAVNASTIGMAVASLATSFLSRRLDRRFGITLSLAMLAVPTALLATASDLGAFAALRVVQGLFMACAFTLMLAYLGEYYSAQDSAAAFAAYIAGNVASNLVGRLLSAAIADHFGLNAAFYTFAGLNLVGAAIAQASIGRTPRMVNAAPAAGSAMEALGTHLANPALRASFAIGFLILFAFIGTFTYVNFVLARTPLSLGMMQIGYVYFVFAPSIVTTLTIGLLVRRVGSVGAICLSLALAGTGLSLLVVPNLAAVLTGLVLVAIGTFAAQAIATGLVGRAATSDRGAASGLYLASYFSGGLAGSAVLGQIFDRVGWGACVSVIGLALALAALFALRLRAT</sequence>
<evidence type="ECO:0000256" key="6">
    <source>
        <dbReference type="ARBA" id="ARBA00022989"/>
    </source>
</evidence>
<dbReference type="AlphaFoldDB" id="A0A2S4M7T2"/>